<keyword evidence="7" id="KW-1015">Disulfide bond</keyword>
<dbReference type="FunFam" id="3.30.60.30:FF:000031">
    <property type="entry name" value="Serine protease inhibitor Kazal-type 2"/>
    <property type="match status" value="1"/>
</dbReference>
<dbReference type="Ensembl" id="ENSZALT00000007415.1">
    <property type="protein sequence ID" value="ENSZALP00000004935.1"/>
    <property type="gene ID" value="ENSZALG00000004630.1"/>
</dbReference>
<dbReference type="InterPro" id="IPR051597">
    <property type="entry name" value="Bifunctional_prot_inhibitor"/>
</dbReference>
<accession>A0A8D2MBY4</accession>
<dbReference type="GO" id="GO:0004867">
    <property type="term" value="F:serine-type endopeptidase inhibitor activity"/>
    <property type="evidence" value="ECO:0007669"/>
    <property type="project" value="UniProtKB-KW"/>
</dbReference>
<evidence type="ECO:0000313" key="11">
    <source>
        <dbReference type="Proteomes" id="UP000694413"/>
    </source>
</evidence>
<evidence type="ECO:0000256" key="1">
    <source>
        <dbReference type="ARBA" id="ARBA00004613"/>
    </source>
</evidence>
<name>A0A8D2MBY4_ZONAL</name>
<reference evidence="10" key="1">
    <citation type="submission" date="2025-08" db="UniProtKB">
        <authorList>
            <consortium name="Ensembl"/>
        </authorList>
    </citation>
    <scope>IDENTIFICATION</scope>
</reference>
<proteinExistence type="predicted"/>
<organism evidence="10 11">
    <name type="scientific">Zonotrichia albicollis</name>
    <name type="common">White-throated sparrow</name>
    <name type="synonym">Fringilla albicollis</name>
    <dbReference type="NCBI Taxonomy" id="44394"/>
    <lineage>
        <taxon>Eukaryota</taxon>
        <taxon>Metazoa</taxon>
        <taxon>Chordata</taxon>
        <taxon>Craniata</taxon>
        <taxon>Vertebrata</taxon>
        <taxon>Euteleostomi</taxon>
        <taxon>Archelosauria</taxon>
        <taxon>Archosauria</taxon>
        <taxon>Dinosauria</taxon>
        <taxon>Saurischia</taxon>
        <taxon>Theropoda</taxon>
        <taxon>Coelurosauria</taxon>
        <taxon>Aves</taxon>
        <taxon>Neognathae</taxon>
        <taxon>Neoaves</taxon>
        <taxon>Telluraves</taxon>
        <taxon>Australaves</taxon>
        <taxon>Passeriformes</taxon>
        <taxon>Passerellidae</taxon>
        <taxon>Zonotrichia</taxon>
    </lineage>
</organism>
<keyword evidence="3" id="KW-0964">Secreted</keyword>
<dbReference type="SMART" id="SM00280">
    <property type="entry name" value="KAZAL"/>
    <property type="match status" value="1"/>
</dbReference>
<dbReference type="Pfam" id="PF00050">
    <property type="entry name" value="Kazal_1"/>
    <property type="match status" value="1"/>
</dbReference>
<dbReference type="PROSITE" id="PS00282">
    <property type="entry name" value="KAZAL_1"/>
    <property type="match status" value="1"/>
</dbReference>
<evidence type="ECO:0000256" key="8">
    <source>
        <dbReference type="ARBA" id="ARBA00023180"/>
    </source>
</evidence>
<dbReference type="InterPro" id="IPR036058">
    <property type="entry name" value="Kazal_dom_sf"/>
</dbReference>
<keyword evidence="8" id="KW-0325">Glycoprotein</keyword>
<dbReference type="Proteomes" id="UP000694413">
    <property type="component" value="Unassembled WGS sequence"/>
</dbReference>
<sequence>SIPITPNCARYGNYMCPRDYHPVCGTDGETYGNECVLCLANREDHTRIEIAHKGHC</sequence>
<feature type="domain" description="Kazal-like" evidence="9">
    <location>
        <begin position="2"/>
        <end position="56"/>
    </location>
</feature>
<dbReference type="PROSITE" id="PS51465">
    <property type="entry name" value="KAZAL_2"/>
    <property type="match status" value="1"/>
</dbReference>
<evidence type="ECO:0000256" key="6">
    <source>
        <dbReference type="ARBA" id="ARBA00022900"/>
    </source>
</evidence>
<dbReference type="PRINTS" id="PR00290">
    <property type="entry name" value="KAZALINHBTR"/>
</dbReference>
<protein>
    <recommendedName>
        <fullName evidence="2">Ovomucoid</fullName>
    </recommendedName>
</protein>
<evidence type="ECO:0000256" key="7">
    <source>
        <dbReference type="ARBA" id="ARBA00023157"/>
    </source>
</evidence>
<dbReference type="Gene3D" id="3.30.60.30">
    <property type="match status" value="1"/>
</dbReference>
<keyword evidence="11" id="KW-1185">Reference proteome</keyword>
<dbReference type="GO" id="GO:0005576">
    <property type="term" value="C:extracellular region"/>
    <property type="evidence" value="ECO:0007669"/>
    <property type="project" value="UniProtKB-SubCell"/>
</dbReference>
<dbReference type="PANTHER" id="PTHR47729:SF1">
    <property type="entry name" value="OVOMUCOID-LIKE-RELATED"/>
    <property type="match status" value="1"/>
</dbReference>
<dbReference type="InterPro" id="IPR001239">
    <property type="entry name" value="Prot_inh_Kazal-m"/>
</dbReference>
<comment type="subcellular location">
    <subcellularLocation>
        <location evidence="1">Secreted</location>
    </subcellularLocation>
</comment>
<evidence type="ECO:0000256" key="2">
    <source>
        <dbReference type="ARBA" id="ARBA00019248"/>
    </source>
</evidence>
<keyword evidence="6" id="KW-0722">Serine protease inhibitor</keyword>
<evidence type="ECO:0000256" key="4">
    <source>
        <dbReference type="ARBA" id="ARBA00022690"/>
    </source>
</evidence>
<keyword evidence="4" id="KW-0646">Protease inhibitor</keyword>
<dbReference type="PANTHER" id="PTHR47729">
    <property type="entry name" value="SERINE PEPTIDASE INHIBITOR, KAZAL TYPE 2, TANDEM DUPLICATE 1-RELATED"/>
    <property type="match status" value="1"/>
</dbReference>
<dbReference type="AlphaFoldDB" id="A0A8D2MBY4"/>
<evidence type="ECO:0000313" key="10">
    <source>
        <dbReference type="Ensembl" id="ENSZALP00000004935.1"/>
    </source>
</evidence>
<evidence type="ECO:0000256" key="5">
    <source>
        <dbReference type="ARBA" id="ARBA00022737"/>
    </source>
</evidence>
<reference evidence="10" key="2">
    <citation type="submission" date="2025-09" db="UniProtKB">
        <authorList>
            <consortium name="Ensembl"/>
        </authorList>
    </citation>
    <scope>IDENTIFICATION</scope>
</reference>
<dbReference type="SUPFAM" id="SSF100895">
    <property type="entry name" value="Kazal-type serine protease inhibitors"/>
    <property type="match status" value="1"/>
</dbReference>
<keyword evidence="5" id="KW-0677">Repeat</keyword>
<dbReference type="InterPro" id="IPR002350">
    <property type="entry name" value="Kazal_dom"/>
</dbReference>
<evidence type="ECO:0000256" key="3">
    <source>
        <dbReference type="ARBA" id="ARBA00022525"/>
    </source>
</evidence>
<evidence type="ECO:0000259" key="9">
    <source>
        <dbReference type="PROSITE" id="PS51465"/>
    </source>
</evidence>